<organism evidence="8 9">
    <name type="scientific">Recurvomyces mirabilis</name>
    <dbReference type="NCBI Taxonomy" id="574656"/>
    <lineage>
        <taxon>Eukaryota</taxon>
        <taxon>Fungi</taxon>
        <taxon>Dikarya</taxon>
        <taxon>Ascomycota</taxon>
        <taxon>Pezizomycotina</taxon>
        <taxon>Dothideomycetes</taxon>
        <taxon>Dothideomycetidae</taxon>
        <taxon>Mycosphaerellales</taxon>
        <taxon>Teratosphaeriaceae</taxon>
        <taxon>Recurvomyces</taxon>
    </lineage>
</organism>
<comment type="cofactor">
    <cofactor evidence="1">
        <name>FAD</name>
        <dbReference type="ChEBI" id="CHEBI:57692"/>
    </cofactor>
</comment>
<dbReference type="Gene3D" id="3.30.390.30">
    <property type="match status" value="1"/>
</dbReference>
<keyword evidence="5" id="KW-0560">Oxidoreductase</keyword>
<evidence type="ECO:0000256" key="5">
    <source>
        <dbReference type="ARBA" id="ARBA00023002"/>
    </source>
</evidence>
<keyword evidence="3" id="KW-0285">Flavoprotein</keyword>
<feature type="domain" description="Pyridine nucleotide-disulphide oxidoreductase dimerisation" evidence="6">
    <location>
        <begin position="308"/>
        <end position="416"/>
    </location>
</feature>
<dbReference type="SUPFAM" id="SSF51905">
    <property type="entry name" value="FAD/NAD(P)-binding domain"/>
    <property type="match status" value="1"/>
</dbReference>
<dbReference type="Pfam" id="PF02852">
    <property type="entry name" value="Pyr_redox_dim"/>
    <property type="match status" value="1"/>
</dbReference>
<accession>A0AAE0TNK6</accession>
<dbReference type="InterPro" id="IPR016156">
    <property type="entry name" value="FAD/NAD-linked_Rdtase_dimer_sf"/>
</dbReference>
<reference evidence="8" key="1">
    <citation type="submission" date="2023-07" db="EMBL/GenBank/DDBJ databases">
        <title>Black Yeasts Isolated from many extreme environments.</title>
        <authorList>
            <person name="Coleine C."/>
            <person name="Stajich J.E."/>
            <person name="Selbmann L."/>
        </authorList>
    </citation>
    <scope>NUCLEOTIDE SEQUENCE</scope>
    <source>
        <strain evidence="8">CCFEE 5485</strain>
    </source>
</reference>
<dbReference type="PRINTS" id="PR00411">
    <property type="entry name" value="PNDRDTASEI"/>
</dbReference>
<dbReference type="PRINTS" id="PR00368">
    <property type="entry name" value="FADPNR"/>
</dbReference>
<dbReference type="AlphaFoldDB" id="A0AAE0TNK6"/>
<proteinExistence type="inferred from homology"/>
<dbReference type="SUPFAM" id="SSF55424">
    <property type="entry name" value="FAD/NAD-linked reductases, dimerisation (C-terminal) domain"/>
    <property type="match status" value="1"/>
</dbReference>
<dbReference type="Proteomes" id="UP001274830">
    <property type="component" value="Unassembled WGS sequence"/>
</dbReference>
<name>A0AAE0TNK6_9PEZI</name>
<dbReference type="Gene3D" id="3.50.50.60">
    <property type="entry name" value="FAD/NAD(P)-binding domain"/>
    <property type="match status" value="2"/>
</dbReference>
<evidence type="ECO:0000256" key="3">
    <source>
        <dbReference type="ARBA" id="ARBA00022630"/>
    </source>
</evidence>
<evidence type="ECO:0000256" key="2">
    <source>
        <dbReference type="ARBA" id="ARBA00007532"/>
    </source>
</evidence>
<dbReference type="PANTHER" id="PTHR43014">
    <property type="entry name" value="MERCURIC REDUCTASE"/>
    <property type="match status" value="1"/>
</dbReference>
<dbReference type="GO" id="GO:0005759">
    <property type="term" value="C:mitochondrial matrix"/>
    <property type="evidence" value="ECO:0007669"/>
    <property type="project" value="UniProtKB-ARBA"/>
</dbReference>
<dbReference type="EMBL" id="JAUTXT010000062">
    <property type="protein sequence ID" value="KAK3670115.1"/>
    <property type="molecule type" value="Genomic_DNA"/>
</dbReference>
<gene>
    <name evidence="8" type="ORF">LTR78_009962</name>
</gene>
<keyword evidence="9" id="KW-1185">Reference proteome</keyword>
<dbReference type="Pfam" id="PF07992">
    <property type="entry name" value="Pyr_redox_2"/>
    <property type="match status" value="1"/>
</dbReference>
<protein>
    <recommendedName>
        <fullName evidence="10">Dihydrolipoyl dehydrogenase</fullName>
    </recommendedName>
</protein>
<evidence type="ECO:0000259" key="6">
    <source>
        <dbReference type="Pfam" id="PF02852"/>
    </source>
</evidence>
<dbReference type="PANTHER" id="PTHR43014:SF2">
    <property type="entry name" value="MERCURIC REDUCTASE"/>
    <property type="match status" value="1"/>
</dbReference>
<dbReference type="InterPro" id="IPR036188">
    <property type="entry name" value="FAD/NAD-bd_sf"/>
</dbReference>
<sequence length="428" mass="45903">MDALRIACLPAKSVIHASTMAWEARMTNQHGLAIPGAADLKSDLSLVEKRKVLMVDNINGFKDSFDKFNVEILEGEGRFLEPKVIQVSNGRRLTADTIIISTGSRAFIDPSIPGLVASSPMTHVELLDNEVLPSHLIVIGGGYVGLEFAQAYCRFGAKVTVVQRQQQVLVKEDKDVVDALVSVMESEGVCFLMNTEVKSVEGKCGDIVTLTVESNGKSTRLQGSHILVSAGRLPNTEELDLAKAGIKATSSGHVVVNDQLQTVVDGVYASGDCANSPYFTHMGWDDHRVILSHILGHPRRAGTVGRLVPSVLFTSPEVAQVGLREKEAKAAGIDYRLVTAPMASTFLRTHTLGTHALSGFAKALVAKDSDKILGFTALGVNAGELLAVITLAMQQNLDYQVIEDLIITHPTLNEGLALLFMSVPPSTG</sequence>
<dbReference type="InterPro" id="IPR004099">
    <property type="entry name" value="Pyr_nucl-diS_OxRdtase_dimer"/>
</dbReference>
<evidence type="ECO:0008006" key="10">
    <source>
        <dbReference type="Google" id="ProtNLM"/>
    </source>
</evidence>
<keyword evidence="4" id="KW-0274">FAD</keyword>
<evidence type="ECO:0000313" key="9">
    <source>
        <dbReference type="Proteomes" id="UP001274830"/>
    </source>
</evidence>
<dbReference type="InterPro" id="IPR023753">
    <property type="entry name" value="FAD/NAD-binding_dom"/>
</dbReference>
<dbReference type="GO" id="GO:0050660">
    <property type="term" value="F:flavin adenine dinucleotide binding"/>
    <property type="evidence" value="ECO:0007669"/>
    <property type="project" value="TreeGrafter"/>
</dbReference>
<dbReference type="GO" id="GO:0003955">
    <property type="term" value="F:NAD(P)H dehydrogenase (quinone) activity"/>
    <property type="evidence" value="ECO:0007669"/>
    <property type="project" value="TreeGrafter"/>
</dbReference>
<dbReference type="FunFam" id="3.30.390.30:FF:000001">
    <property type="entry name" value="Dihydrolipoyl dehydrogenase"/>
    <property type="match status" value="1"/>
</dbReference>
<evidence type="ECO:0000256" key="1">
    <source>
        <dbReference type="ARBA" id="ARBA00001974"/>
    </source>
</evidence>
<evidence type="ECO:0000259" key="7">
    <source>
        <dbReference type="Pfam" id="PF07992"/>
    </source>
</evidence>
<comment type="similarity">
    <text evidence="2">Belongs to the class-I pyridine nucleotide-disulfide oxidoreductase family.</text>
</comment>
<evidence type="ECO:0000313" key="8">
    <source>
        <dbReference type="EMBL" id="KAK3670115.1"/>
    </source>
</evidence>
<feature type="domain" description="FAD/NAD(P)-binding" evidence="7">
    <location>
        <begin position="60"/>
        <end position="282"/>
    </location>
</feature>
<evidence type="ECO:0000256" key="4">
    <source>
        <dbReference type="ARBA" id="ARBA00022827"/>
    </source>
</evidence>
<comment type="caution">
    <text evidence="8">The sequence shown here is derived from an EMBL/GenBank/DDBJ whole genome shotgun (WGS) entry which is preliminary data.</text>
</comment>